<dbReference type="GO" id="GO:0005737">
    <property type="term" value="C:cytoplasm"/>
    <property type="evidence" value="ECO:0007669"/>
    <property type="project" value="UniProtKB-SubCell"/>
</dbReference>
<dbReference type="Gene3D" id="3.30.70.2810">
    <property type="match status" value="1"/>
</dbReference>
<evidence type="ECO:0000259" key="11">
    <source>
        <dbReference type="Pfam" id="PF21239"/>
    </source>
</evidence>
<dbReference type="SUPFAM" id="SSF53335">
    <property type="entry name" value="S-adenosyl-L-methionine-dependent methyltransferases"/>
    <property type="match status" value="1"/>
</dbReference>
<dbReference type="GO" id="GO:0008757">
    <property type="term" value="F:S-adenosylmethionine-dependent methyltransferase activity"/>
    <property type="evidence" value="ECO:0007669"/>
    <property type="project" value="UniProtKB-UniRule"/>
</dbReference>
<keyword evidence="2 6" id="KW-0698">rRNA processing</keyword>
<dbReference type="HAMAP" id="MF_01551">
    <property type="entry name" value="23SrRNA_methyltr_M"/>
    <property type="match status" value="1"/>
</dbReference>
<evidence type="ECO:0000256" key="4">
    <source>
        <dbReference type="ARBA" id="ARBA00022679"/>
    </source>
</evidence>
<feature type="domain" description="Ribosomal RNA methyltransferase FtsJ" evidence="9">
    <location>
        <begin position="189"/>
        <end position="281"/>
    </location>
</feature>
<dbReference type="InterPro" id="IPR002877">
    <property type="entry name" value="RNA_MeTrfase_FtsJ_dom"/>
</dbReference>
<feature type="binding site" evidence="6 8">
    <location>
        <begin position="224"/>
        <end position="227"/>
    </location>
    <ligand>
        <name>S-adenosyl-L-methionine</name>
        <dbReference type="ChEBI" id="CHEBI:59789"/>
    </ligand>
</feature>
<keyword evidence="4 6" id="KW-0808">Transferase</keyword>
<proteinExistence type="inferred from homology"/>
<evidence type="ECO:0000256" key="3">
    <source>
        <dbReference type="ARBA" id="ARBA00022603"/>
    </source>
</evidence>
<dbReference type="Gene3D" id="3.30.2300.20">
    <property type="match status" value="1"/>
</dbReference>
<evidence type="ECO:0000259" key="10">
    <source>
        <dbReference type="Pfam" id="PF18125"/>
    </source>
</evidence>
<feature type="binding site" evidence="6 8">
    <location>
        <position position="191"/>
    </location>
    <ligand>
        <name>S-adenosyl-L-methionine</name>
        <dbReference type="ChEBI" id="CHEBI:59789"/>
    </ligand>
</feature>
<feature type="domain" description="RlmM ferredoxin-like" evidence="10">
    <location>
        <begin position="9"/>
        <end position="77"/>
    </location>
</feature>
<evidence type="ECO:0000256" key="1">
    <source>
        <dbReference type="ARBA" id="ARBA00022490"/>
    </source>
</evidence>
<comment type="function">
    <text evidence="6">Catalyzes the 2'-O-methylation at nucleotide C2498 in 23S rRNA.</text>
</comment>
<evidence type="ECO:0000256" key="7">
    <source>
        <dbReference type="PIRSR" id="PIRSR028774-1"/>
    </source>
</evidence>
<dbReference type="EMBL" id="QFPO01000005">
    <property type="protein sequence ID" value="PZQ16644.1"/>
    <property type="molecule type" value="Genomic_DNA"/>
</dbReference>
<evidence type="ECO:0000313" key="13">
    <source>
        <dbReference type="Proteomes" id="UP000249046"/>
    </source>
</evidence>
<dbReference type="PANTHER" id="PTHR37524:SF2">
    <property type="entry name" value="RIBOSOMAL RNA METHYLTRANSFERASE FTSJ DOMAIN-CONTAINING PROTEIN"/>
    <property type="match status" value="1"/>
</dbReference>
<dbReference type="Proteomes" id="UP000249046">
    <property type="component" value="Unassembled WGS sequence"/>
</dbReference>
<dbReference type="Pfam" id="PF01728">
    <property type="entry name" value="FtsJ"/>
    <property type="match status" value="1"/>
</dbReference>
<comment type="subunit">
    <text evidence="6">Monomer.</text>
</comment>
<sequence length="355" mass="39324">MAPARPLDGFLAWCRPGFENDCAQELAALDAQLATGGYARARRDSGYVEFILPDAAAAARYGRAVDWRSLTFARQWLPLRARVDGLPASDRLAVLLPAIRAAGHAFADAWIESPDSDAGRELAGLCRSLNAALVAAMKRERLIDPAAPQRLHVGLLDPTTALLAIAEVSRSAPWPGGIPRLRFPSSAPSRSTLKLEEAFLVLLDEAERERALRPGMTAVDLGAAPGGWTWQLVRRSIHVTAVDNGPMDAALLASGLVDHRREDGFRYQPPRPVDWLVCDMVEQPRRIATRIGDWLAAGWCRHAMFNLKLPMKKRHDEVVLCRERVAEAVAGRRLDWRARQLYHDREEVTVYAALR</sequence>
<dbReference type="InterPro" id="IPR040739">
    <property type="entry name" value="RlmM_FDX"/>
</dbReference>
<accession>A0A2W5KL79</accession>
<evidence type="ECO:0000259" key="9">
    <source>
        <dbReference type="Pfam" id="PF01728"/>
    </source>
</evidence>
<keyword evidence="1 6" id="KW-0963">Cytoplasm</keyword>
<feature type="binding site" evidence="6 8">
    <location>
        <position position="263"/>
    </location>
    <ligand>
        <name>S-adenosyl-L-methionine</name>
        <dbReference type="ChEBI" id="CHEBI:59789"/>
    </ligand>
</feature>
<evidence type="ECO:0000256" key="6">
    <source>
        <dbReference type="HAMAP-Rule" id="MF_01551"/>
    </source>
</evidence>
<evidence type="ECO:0000256" key="2">
    <source>
        <dbReference type="ARBA" id="ARBA00022552"/>
    </source>
</evidence>
<dbReference type="Pfam" id="PF21239">
    <property type="entry name" value="RLMM_N"/>
    <property type="match status" value="1"/>
</dbReference>
<dbReference type="InterPro" id="IPR048646">
    <property type="entry name" value="RlmM_THUMP-like"/>
</dbReference>
<dbReference type="GO" id="GO:0006364">
    <property type="term" value="P:rRNA processing"/>
    <property type="evidence" value="ECO:0007669"/>
    <property type="project" value="UniProtKB-UniRule"/>
</dbReference>
<keyword evidence="3 6" id="KW-0489">Methyltransferase</keyword>
<protein>
    <recommendedName>
        <fullName evidence="6">Ribosomal RNA large subunit methyltransferase M</fullName>
        <ecNumber evidence="6">2.1.1.186</ecNumber>
    </recommendedName>
    <alternativeName>
        <fullName evidence="6">23S rRNA (cytidine2498-2'-O)-methyltransferase</fullName>
    </alternativeName>
    <alternativeName>
        <fullName evidence="6">23S rRNA 2'-O-ribose methyltransferase RlmM</fullName>
    </alternativeName>
</protein>
<comment type="caution">
    <text evidence="12">The sequence shown here is derived from an EMBL/GenBank/DDBJ whole genome shotgun (WGS) entry which is preliminary data.</text>
</comment>
<dbReference type="Pfam" id="PF18125">
    <property type="entry name" value="RlmM_FDX"/>
    <property type="match status" value="1"/>
</dbReference>
<evidence type="ECO:0000256" key="8">
    <source>
        <dbReference type="PIRSR" id="PIRSR028774-2"/>
    </source>
</evidence>
<evidence type="ECO:0000313" key="12">
    <source>
        <dbReference type="EMBL" id="PZQ16644.1"/>
    </source>
</evidence>
<evidence type="ECO:0000256" key="5">
    <source>
        <dbReference type="ARBA" id="ARBA00022691"/>
    </source>
</evidence>
<dbReference type="GO" id="GO:0032259">
    <property type="term" value="P:methylation"/>
    <property type="evidence" value="ECO:0007669"/>
    <property type="project" value="UniProtKB-KW"/>
</dbReference>
<dbReference type="Gene3D" id="3.40.50.150">
    <property type="entry name" value="Vaccinia Virus protein VP39"/>
    <property type="match status" value="1"/>
</dbReference>
<dbReference type="EC" id="2.1.1.186" evidence="6"/>
<dbReference type="InterPro" id="IPR029063">
    <property type="entry name" value="SAM-dependent_MTases_sf"/>
</dbReference>
<dbReference type="PANTHER" id="PTHR37524">
    <property type="entry name" value="RIBOSOMAL RNA LARGE SUBUNIT METHYLTRANSFERASE M"/>
    <property type="match status" value="1"/>
</dbReference>
<feature type="active site" description="Proton acceptor" evidence="6 7">
    <location>
        <position position="308"/>
    </location>
</feature>
<reference evidence="12 13" key="1">
    <citation type="submission" date="2017-08" db="EMBL/GenBank/DDBJ databases">
        <title>Infants hospitalized years apart are colonized by the same room-sourced microbial strains.</title>
        <authorList>
            <person name="Brooks B."/>
            <person name="Olm M.R."/>
            <person name="Firek B.A."/>
            <person name="Baker R."/>
            <person name="Thomas B.C."/>
            <person name="Morowitz M.J."/>
            <person name="Banfield J.F."/>
        </authorList>
    </citation>
    <scope>NUCLEOTIDE SEQUENCE [LARGE SCALE GENOMIC DNA]</scope>
    <source>
        <strain evidence="12">S2_005_003_R2_42</strain>
    </source>
</reference>
<feature type="domain" description="Ribosomal RNA large subunit methyltransferase M THUMP-like" evidence="11">
    <location>
        <begin position="90"/>
        <end position="164"/>
    </location>
</feature>
<organism evidence="12 13">
    <name type="scientific">Rhodanobacter denitrificans</name>
    <dbReference type="NCBI Taxonomy" id="666685"/>
    <lineage>
        <taxon>Bacteria</taxon>
        <taxon>Pseudomonadati</taxon>
        <taxon>Pseudomonadota</taxon>
        <taxon>Gammaproteobacteria</taxon>
        <taxon>Lysobacterales</taxon>
        <taxon>Rhodanobacteraceae</taxon>
        <taxon>Rhodanobacter</taxon>
    </lineage>
</organism>
<dbReference type="PIRSF" id="PIRSF028774">
    <property type="entry name" value="UCP028774"/>
    <property type="match status" value="1"/>
</dbReference>
<comment type="subcellular location">
    <subcellularLocation>
        <location evidence="6">Cytoplasm</location>
    </subcellularLocation>
</comment>
<comment type="similarity">
    <text evidence="6">Belongs to the class I-like SAM-binding methyltransferase superfamily. RNA methyltransferase RlmE family. RlmM subfamily.</text>
</comment>
<dbReference type="AlphaFoldDB" id="A0A2W5KL79"/>
<name>A0A2W5KL79_9GAMM</name>
<feature type="binding site" evidence="6 8">
    <location>
        <position position="279"/>
    </location>
    <ligand>
        <name>S-adenosyl-L-methionine</name>
        <dbReference type="ChEBI" id="CHEBI:59789"/>
    </ligand>
</feature>
<dbReference type="NCBIfam" id="NF008734">
    <property type="entry name" value="PRK11760.1"/>
    <property type="match status" value="1"/>
</dbReference>
<dbReference type="InterPro" id="IPR011224">
    <property type="entry name" value="rRNA_MeTrfase_M"/>
</dbReference>
<gene>
    <name evidence="6" type="primary">rlmM</name>
    <name evidence="12" type="ORF">DI564_07790</name>
</gene>
<feature type="binding site" evidence="6 8">
    <location>
        <position position="243"/>
    </location>
    <ligand>
        <name>S-adenosyl-L-methionine</name>
        <dbReference type="ChEBI" id="CHEBI:59789"/>
    </ligand>
</feature>
<keyword evidence="5 6" id="KW-0949">S-adenosyl-L-methionine</keyword>
<comment type="catalytic activity">
    <reaction evidence="6">
        <text>cytidine(2498) in 23S rRNA + S-adenosyl-L-methionine = 2'-O-methylcytidine(2498) in 23S rRNA + S-adenosyl-L-homocysteine + H(+)</text>
        <dbReference type="Rhea" id="RHEA:42788"/>
        <dbReference type="Rhea" id="RHEA-COMP:10244"/>
        <dbReference type="Rhea" id="RHEA-COMP:10245"/>
        <dbReference type="ChEBI" id="CHEBI:15378"/>
        <dbReference type="ChEBI" id="CHEBI:57856"/>
        <dbReference type="ChEBI" id="CHEBI:59789"/>
        <dbReference type="ChEBI" id="CHEBI:74495"/>
        <dbReference type="ChEBI" id="CHEBI:82748"/>
        <dbReference type="EC" id="2.1.1.186"/>
    </reaction>
</comment>